<evidence type="ECO:0000256" key="4">
    <source>
        <dbReference type="ARBA" id="ARBA00022917"/>
    </source>
</evidence>
<evidence type="ECO:0000313" key="9">
    <source>
        <dbReference type="Proteomes" id="UP000236654"/>
    </source>
</evidence>
<feature type="chain" id="PRO_5014191796" description="Peptide deformylase" evidence="7">
    <location>
        <begin position="19"/>
        <end position="241"/>
    </location>
</feature>
<dbReference type="GO" id="GO:0006412">
    <property type="term" value="P:translation"/>
    <property type="evidence" value="ECO:0007669"/>
    <property type="project" value="UniProtKB-UniRule"/>
</dbReference>
<dbReference type="EMBL" id="PJNI01000018">
    <property type="protein sequence ID" value="PKR79791.1"/>
    <property type="molecule type" value="Genomic_DNA"/>
</dbReference>
<keyword evidence="2 6" id="KW-0479">Metal-binding</keyword>
<name>A0A2I0QZM7_9FLAO</name>
<evidence type="ECO:0000256" key="7">
    <source>
        <dbReference type="SAM" id="SignalP"/>
    </source>
</evidence>
<accession>A0A2I0QZM7</accession>
<keyword evidence="5 6" id="KW-0408">Iron</keyword>
<dbReference type="InterPro" id="IPR023635">
    <property type="entry name" value="Peptide_deformylase"/>
</dbReference>
<dbReference type="EC" id="3.5.1.88" evidence="6"/>
<evidence type="ECO:0000256" key="1">
    <source>
        <dbReference type="ARBA" id="ARBA00010759"/>
    </source>
</evidence>
<keyword evidence="7" id="KW-0732">Signal</keyword>
<feature type="binding site" evidence="6">
    <location>
        <position position="140"/>
    </location>
    <ligand>
        <name>Fe cation</name>
        <dbReference type="ChEBI" id="CHEBI:24875"/>
    </ligand>
</feature>
<dbReference type="Gene3D" id="3.90.45.10">
    <property type="entry name" value="Peptide deformylase"/>
    <property type="match status" value="1"/>
</dbReference>
<keyword evidence="3 6" id="KW-0378">Hydrolase</keyword>
<dbReference type="AlphaFoldDB" id="A0A2I0QZM7"/>
<comment type="caution">
    <text evidence="8">The sequence shown here is derived from an EMBL/GenBank/DDBJ whole genome shotgun (WGS) entry which is preliminary data.</text>
</comment>
<comment type="catalytic activity">
    <reaction evidence="6">
        <text>N-terminal N-formyl-L-methionyl-[peptide] + H2O = N-terminal L-methionyl-[peptide] + formate</text>
        <dbReference type="Rhea" id="RHEA:24420"/>
        <dbReference type="Rhea" id="RHEA-COMP:10639"/>
        <dbReference type="Rhea" id="RHEA-COMP:10640"/>
        <dbReference type="ChEBI" id="CHEBI:15377"/>
        <dbReference type="ChEBI" id="CHEBI:15740"/>
        <dbReference type="ChEBI" id="CHEBI:49298"/>
        <dbReference type="ChEBI" id="CHEBI:64731"/>
        <dbReference type="EC" id="3.5.1.88"/>
    </reaction>
</comment>
<comment type="similarity">
    <text evidence="1 6">Belongs to the polypeptide deformylase family.</text>
</comment>
<feature type="binding site" evidence="6">
    <location>
        <position position="187"/>
    </location>
    <ligand>
        <name>Fe cation</name>
        <dbReference type="ChEBI" id="CHEBI:24875"/>
    </ligand>
</feature>
<dbReference type="OrthoDB" id="5493262at2"/>
<organism evidence="8 9">
    <name type="scientific">Brumimicrobium salinarum</name>
    <dbReference type="NCBI Taxonomy" id="2058658"/>
    <lineage>
        <taxon>Bacteria</taxon>
        <taxon>Pseudomonadati</taxon>
        <taxon>Bacteroidota</taxon>
        <taxon>Flavobacteriia</taxon>
        <taxon>Flavobacteriales</taxon>
        <taxon>Crocinitomicaceae</taxon>
        <taxon>Brumimicrobium</taxon>
    </lineage>
</organism>
<dbReference type="InterPro" id="IPR036821">
    <property type="entry name" value="Peptide_deformylase_sf"/>
</dbReference>
<dbReference type="Proteomes" id="UP000236654">
    <property type="component" value="Unassembled WGS sequence"/>
</dbReference>
<dbReference type="PRINTS" id="PR01576">
    <property type="entry name" value="PDEFORMYLASE"/>
</dbReference>
<dbReference type="GO" id="GO:0046872">
    <property type="term" value="F:metal ion binding"/>
    <property type="evidence" value="ECO:0007669"/>
    <property type="project" value="UniProtKB-KW"/>
</dbReference>
<comment type="cofactor">
    <cofactor evidence="6">
        <name>Fe(2+)</name>
        <dbReference type="ChEBI" id="CHEBI:29033"/>
    </cofactor>
    <text evidence="6">Binds 1 Fe(2+) ion.</text>
</comment>
<dbReference type="SUPFAM" id="SSF56420">
    <property type="entry name" value="Peptide deformylase"/>
    <property type="match status" value="1"/>
</dbReference>
<dbReference type="PANTHER" id="PTHR10458">
    <property type="entry name" value="PEPTIDE DEFORMYLASE"/>
    <property type="match status" value="1"/>
</dbReference>
<dbReference type="Pfam" id="PF01327">
    <property type="entry name" value="Pep_deformylase"/>
    <property type="match status" value="1"/>
</dbReference>
<keyword evidence="4 6" id="KW-0648">Protein biosynthesis</keyword>
<protein>
    <recommendedName>
        <fullName evidence="6">Peptide deformylase</fullName>
        <shortName evidence="6">PDF</shortName>
        <ecNumber evidence="6">3.5.1.88</ecNumber>
    </recommendedName>
    <alternativeName>
        <fullName evidence="6">Polypeptide deformylase</fullName>
    </alternativeName>
</protein>
<dbReference type="RefSeq" id="WP_101335506.1">
    <property type="nucleotide sequence ID" value="NZ_PJNI01000018.1"/>
</dbReference>
<evidence type="ECO:0000256" key="3">
    <source>
        <dbReference type="ARBA" id="ARBA00022801"/>
    </source>
</evidence>
<dbReference type="HAMAP" id="MF_00163">
    <property type="entry name" value="Pep_deformylase"/>
    <property type="match status" value="1"/>
</dbReference>
<sequence>MYYKIHLLLLIVILSACTTDESYTLSIPKNGFEVVQHVSKNNKDKREKNTLYKTPREIKKEELNTAPLTLFIDSLYAVMQRYEGVGIAANQIGKSLQIFIIEAMSDNPRYKILGAVPKQVFINPIITKVSRKKKNFWHGCLSAQDKPRGNVASFEWIEYECFDQEGVRQKGRLEGFSAVVFQHEYRHLMKGTYIDYANHFLPKHVLDQKIKSGELPFFDDAHDSLPLLIEGYQLNTALTDY</sequence>
<evidence type="ECO:0000256" key="2">
    <source>
        <dbReference type="ARBA" id="ARBA00022723"/>
    </source>
</evidence>
<keyword evidence="9" id="KW-1185">Reference proteome</keyword>
<dbReference type="PANTHER" id="PTHR10458:SF20">
    <property type="entry name" value="PEPTIDE DEFORMYLASE 1"/>
    <property type="match status" value="1"/>
</dbReference>
<evidence type="ECO:0000256" key="6">
    <source>
        <dbReference type="HAMAP-Rule" id="MF_00163"/>
    </source>
</evidence>
<feature type="binding site" evidence="6">
    <location>
        <position position="183"/>
    </location>
    <ligand>
        <name>Fe cation</name>
        <dbReference type="ChEBI" id="CHEBI:24875"/>
    </ligand>
</feature>
<comment type="function">
    <text evidence="6">Removes the formyl group from the N-terminal Met of newly synthesized proteins. Requires at least a dipeptide for an efficient rate of reaction. N-terminal L-methionine is a prerequisite for activity but the enzyme has broad specificity at other positions.</text>
</comment>
<feature type="signal peptide" evidence="7">
    <location>
        <begin position="1"/>
        <end position="18"/>
    </location>
</feature>
<feature type="active site" evidence="6">
    <location>
        <position position="184"/>
    </location>
</feature>
<reference evidence="8 9" key="1">
    <citation type="submission" date="2017-12" db="EMBL/GenBank/DDBJ databases">
        <title>The draft genome sequence of Brumimicrobium saltpan LHR20.</title>
        <authorList>
            <person name="Do Z.-J."/>
            <person name="Luo H.-R."/>
        </authorList>
    </citation>
    <scope>NUCLEOTIDE SEQUENCE [LARGE SCALE GENOMIC DNA]</scope>
    <source>
        <strain evidence="8 9">LHR20</strain>
    </source>
</reference>
<proteinExistence type="inferred from homology"/>
<dbReference type="PROSITE" id="PS51257">
    <property type="entry name" value="PROKAR_LIPOPROTEIN"/>
    <property type="match status" value="1"/>
</dbReference>
<gene>
    <name evidence="6" type="primary">def</name>
    <name evidence="8" type="ORF">CW751_13245</name>
</gene>
<evidence type="ECO:0000256" key="5">
    <source>
        <dbReference type="ARBA" id="ARBA00023004"/>
    </source>
</evidence>
<evidence type="ECO:0000313" key="8">
    <source>
        <dbReference type="EMBL" id="PKR79791.1"/>
    </source>
</evidence>
<dbReference type="GO" id="GO:0042586">
    <property type="term" value="F:peptide deformylase activity"/>
    <property type="evidence" value="ECO:0007669"/>
    <property type="project" value="UniProtKB-UniRule"/>
</dbReference>